<dbReference type="PANTHER" id="PTHR35076">
    <property type="entry name" value="TUBULIN EPSILON AND DELTA COMPLEX PROTEIN 1"/>
    <property type="match status" value="1"/>
</dbReference>
<evidence type="ECO:0000313" key="4">
    <source>
        <dbReference type="RefSeq" id="XP_008575775.1"/>
    </source>
</evidence>
<feature type="domain" description="Tubulin epsilon and delta complex protein 1" evidence="2">
    <location>
        <begin position="158"/>
        <end position="330"/>
    </location>
</feature>
<feature type="region of interest" description="Disordered" evidence="1">
    <location>
        <begin position="1"/>
        <end position="24"/>
    </location>
</feature>
<feature type="compositionally biased region" description="Basic and acidic residues" evidence="1">
    <location>
        <begin position="1"/>
        <end position="10"/>
    </location>
</feature>
<sequence>MCEVRERESTSESGTSTGGALGLGTLEEVRGGPLPRARLGVAVWWQLTLSGRRGYKGNGHWGWGARRRGAQEAPGVGAEGRAASEGGRVWEDRGEDWEEGGPALPAAAERTGRFRREAPALWRLLFRVLYPLPADGASASPSPEAQARLVKSALRAQGYPRTALAQLPEDSSQGSRELLLAVSWLLARGPLLERLLAQTRVQLGDEMPVCECKVLASSGPSASHVEAEGPVDIRRVQWLMGQLRFRWRHLLCSQQEQCSLLSKIHVYTRGCHSDRSFGHLSVAETEMLRDPEGGQQLLRMLECENARLEAALAWRRCELVFWQWMDTVLDACPPEAPAVASQPTFLPRIPEYWVDELELVARELQALQEELRLAVEPRRAAWEARVGGQGWGPEWTAMRRALKEAVEQELAALQRSWEQHRGLAQPHGPHRLVRSEEGATGGWGLWASEVIGTLKSQEACLEAVLCQLQGQCRQELARLAGALPGLIWIPPPGR</sequence>
<protein>
    <submittedName>
        <fullName evidence="4">Uncharacterized protein C14orf80 homolog</fullName>
    </submittedName>
</protein>
<reference evidence="4" key="1">
    <citation type="submission" date="2025-08" db="UniProtKB">
        <authorList>
            <consortium name="RefSeq"/>
        </authorList>
    </citation>
    <scope>IDENTIFICATION</scope>
</reference>
<keyword evidence="3" id="KW-1185">Reference proteome</keyword>
<feature type="compositionally biased region" description="Low complexity" evidence="1">
    <location>
        <begin position="75"/>
        <end position="87"/>
    </location>
</feature>
<dbReference type="GeneID" id="103594337"/>
<evidence type="ECO:0000256" key="1">
    <source>
        <dbReference type="SAM" id="MobiDB-lite"/>
    </source>
</evidence>
<organism evidence="3 4">
    <name type="scientific">Galeopterus variegatus</name>
    <name type="common">Malayan flying lemur</name>
    <name type="synonym">Cynocephalus variegatus</name>
    <dbReference type="NCBI Taxonomy" id="482537"/>
    <lineage>
        <taxon>Eukaryota</taxon>
        <taxon>Metazoa</taxon>
        <taxon>Chordata</taxon>
        <taxon>Craniata</taxon>
        <taxon>Vertebrata</taxon>
        <taxon>Euteleostomi</taxon>
        <taxon>Mammalia</taxon>
        <taxon>Eutheria</taxon>
        <taxon>Euarchontoglires</taxon>
        <taxon>Dermoptera</taxon>
        <taxon>Cynocephalidae</taxon>
        <taxon>Galeopterus</taxon>
    </lineage>
</organism>
<feature type="region of interest" description="Disordered" evidence="1">
    <location>
        <begin position="66"/>
        <end position="87"/>
    </location>
</feature>
<dbReference type="InterPro" id="IPR027996">
    <property type="entry name" value="TEDC1_dom"/>
</dbReference>
<proteinExistence type="predicted"/>
<name>A0ABM0R584_GALVR</name>
<dbReference type="Pfam" id="PF14970">
    <property type="entry name" value="TEDC1"/>
    <property type="match status" value="1"/>
</dbReference>
<dbReference type="PANTHER" id="PTHR35076:SF1">
    <property type="entry name" value="TUBULIN EPSILON AND DELTA COMPLEX PROTEIN 1"/>
    <property type="match status" value="1"/>
</dbReference>
<dbReference type="RefSeq" id="XP_008575775.1">
    <property type="nucleotide sequence ID" value="XM_008577553.1"/>
</dbReference>
<dbReference type="Proteomes" id="UP000694923">
    <property type="component" value="Unplaced"/>
</dbReference>
<accession>A0ABM0R584</accession>
<gene>
    <name evidence="4" type="primary">LOC103594337</name>
</gene>
<evidence type="ECO:0000259" key="2">
    <source>
        <dbReference type="Pfam" id="PF14970"/>
    </source>
</evidence>
<dbReference type="InterPro" id="IPR043535">
    <property type="entry name" value="TEDC1"/>
</dbReference>
<evidence type="ECO:0000313" key="3">
    <source>
        <dbReference type="Proteomes" id="UP000694923"/>
    </source>
</evidence>